<dbReference type="Gene3D" id="2.60.40.2630">
    <property type="match status" value="1"/>
</dbReference>
<dbReference type="Gene3D" id="2.60.40.2620">
    <property type="entry name" value="Fimbrillin-like"/>
    <property type="match status" value="1"/>
</dbReference>
<evidence type="ECO:0000313" key="1">
    <source>
        <dbReference type="EMBL" id="RHH80286.1"/>
    </source>
</evidence>
<gene>
    <name evidence="1" type="ORF">DW191_04020</name>
</gene>
<proteinExistence type="predicted"/>
<sequence length="296" mass="33078">MKIEQLFIYCLLAGTSLLASCSNEEMIDNQDKLLPSGKYPLTFTTSVRTSGVVTRVSELPSGESKWDGNETVKVRIGTEIKDYTMTASGELRSQQPFYWNSTAETKQVTAWYPSTLTFNGQVKDQSSSEKYMGCDVLKTDQTSISYMDPSKELTFKHQMAKVIIHLLQNDGTTPMTDATSVEILCVNNFTYNEGSFTNSSNTFDYVSPFRQTNNSDYKAMIVPQDMTNQQFIKVVYGGNTYYWTPGSGEANLNPGNTYTYKITVMSAYLDVEVVKTTSNDISWGQQEDSTEAGTVN</sequence>
<dbReference type="Pfam" id="PF13149">
    <property type="entry name" value="Mfa_like_1"/>
    <property type="match status" value="1"/>
</dbReference>
<dbReference type="InterPro" id="IPR025049">
    <property type="entry name" value="Mfa-like_1"/>
</dbReference>
<dbReference type="CDD" id="cd13121">
    <property type="entry name" value="BF2867_like_C"/>
    <property type="match status" value="1"/>
</dbReference>
<dbReference type="CDD" id="cd13120">
    <property type="entry name" value="BF2867_like_N"/>
    <property type="match status" value="1"/>
</dbReference>
<name>A0A3R6LD20_9BACT</name>
<evidence type="ECO:0000313" key="2">
    <source>
        <dbReference type="Proteomes" id="UP000283732"/>
    </source>
</evidence>
<reference evidence="1 2" key="1">
    <citation type="submission" date="2018-08" db="EMBL/GenBank/DDBJ databases">
        <title>A genome reference for cultivated species of the human gut microbiota.</title>
        <authorList>
            <person name="Zou Y."/>
            <person name="Xue W."/>
            <person name="Luo G."/>
        </authorList>
    </citation>
    <scope>NUCLEOTIDE SEQUENCE [LARGE SCALE GENOMIC DNA]</scope>
    <source>
        <strain evidence="1 2">AM16-50</strain>
    </source>
</reference>
<dbReference type="Proteomes" id="UP000283732">
    <property type="component" value="Unassembled WGS sequence"/>
</dbReference>
<dbReference type="EMBL" id="QRKC01000001">
    <property type="protein sequence ID" value="RHH80286.1"/>
    <property type="molecule type" value="Genomic_DNA"/>
</dbReference>
<organism evidence="1 2">
    <name type="scientific">Parabacteroides merdae</name>
    <dbReference type="NCBI Taxonomy" id="46503"/>
    <lineage>
        <taxon>Bacteria</taxon>
        <taxon>Pseudomonadati</taxon>
        <taxon>Bacteroidota</taxon>
        <taxon>Bacteroidia</taxon>
        <taxon>Bacteroidales</taxon>
        <taxon>Tannerellaceae</taxon>
        <taxon>Parabacteroides</taxon>
    </lineage>
</organism>
<protein>
    <submittedName>
        <fullName evidence="1">Fimbrillin family protein</fullName>
    </submittedName>
</protein>
<dbReference type="RefSeq" id="WP_122290956.1">
    <property type="nucleotide sequence ID" value="NZ_QRKC01000001.1"/>
</dbReference>
<dbReference type="InterPro" id="IPR042278">
    <property type="entry name" value="Mfa-like_1_N"/>
</dbReference>
<dbReference type="PROSITE" id="PS51257">
    <property type="entry name" value="PROKAR_LIPOPROTEIN"/>
    <property type="match status" value="1"/>
</dbReference>
<accession>A0A3R6LD20</accession>
<comment type="caution">
    <text evidence="1">The sequence shown here is derived from an EMBL/GenBank/DDBJ whole genome shotgun (WGS) entry which is preliminary data.</text>
</comment>
<dbReference type="AlphaFoldDB" id="A0A3R6LD20"/>